<dbReference type="KEGG" id="pfp:PFL1_04368"/>
<dbReference type="PROSITE" id="PS50294">
    <property type="entry name" value="WD_REPEATS_REGION"/>
    <property type="match status" value="1"/>
</dbReference>
<dbReference type="InterPro" id="IPR001680">
    <property type="entry name" value="WD40_rpt"/>
</dbReference>
<evidence type="ECO:0000256" key="3">
    <source>
        <dbReference type="PROSITE-ProRule" id="PRU00221"/>
    </source>
</evidence>
<sequence length="634" mass="67894">MSHAGSSTATATAAAASTAAPADLYDLTLRTHQIVERFLSSNGYDATAEQLRRDAAKAGLEIPATSASTSYDPGLDLGTLVESYNSTLRAAQQRRLKASLDATHSSRSVVDPLTLTLPGPSQLPFRLVSTHRTLHASNILSITRIPLPRRSFDTSARPPRFRNSSKPCIVTTAADKRIVFSDAESGEVEEILEGDGDDVPGHRAAVLAVAQDPGNPRCLVSAGMDAKVVVWDLMTRKPVQSLSHHAKFAVRLAFSPSGEYLASAGYDRKIIVYRRRPVPAAAASRQGRAVDGSEAEEDEDEVDDDDDDNDDGDDDDDDDDEEHPSVGPDAFEKVFELETKTNPESIIFVRAAVQPSSGEVQEIEARGGDEILVRHARRQRTWLAFTVRNDSFLHYLPLPLSADASGEGAGAAVEAGAQVDGLTDQLAATELGEEPAETTRDWHLVSFNTNPNPEDLHVSYSLLSLSLDPSGLYICAQTGDHTPTNLNTSSSSAATGPLSRLLLLPLLSSRRAGTVWTGIATSSYATPRHSWLPSGRGIWLNSEDGVLRLVDLRGKVRAQVLCHGLVESTDAEAGSSAAAAVATTTTDEAQRVVSWSRGGNTIIKDVVALDERSVASCGFDRTVRVLRLDADCAL</sequence>
<evidence type="ECO:0000313" key="5">
    <source>
        <dbReference type="EMBL" id="EPQ28041.1"/>
    </source>
</evidence>
<dbReference type="AlphaFoldDB" id="A0A061HBS9"/>
<organism evidence="5 6">
    <name type="scientific">Pseudozyma flocculosa PF-1</name>
    <dbReference type="NCBI Taxonomy" id="1277687"/>
    <lineage>
        <taxon>Eukaryota</taxon>
        <taxon>Fungi</taxon>
        <taxon>Dikarya</taxon>
        <taxon>Basidiomycota</taxon>
        <taxon>Ustilaginomycotina</taxon>
        <taxon>Ustilaginomycetes</taxon>
        <taxon>Ustilaginales</taxon>
        <taxon>Ustilaginaceae</taxon>
        <taxon>Pseudozyma</taxon>
    </lineage>
</organism>
<name>A0A061HBS9_9BASI</name>
<dbReference type="InterPro" id="IPR036322">
    <property type="entry name" value="WD40_repeat_dom_sf"/>
</dbReference>
<dbReference type="RefSeq" id="XP_007880085.1">
    <property type="nucleotide sequence ID" value="XM_007881894.1"/>
</dbReference>
<evidence type="ECO:0000256" key="1">
    <source>
        <dbReference type="ARBA" id="ARBA00022574"/>
    </source>
</evidence>
<dbReference type="eggNOG" id="ENOG502S1UQ">
    <property type="taxonomic scope" value="Eukaryota"/>
</dbReference>
<accession>A0A061HBS9</accession>
<proteinExistence type="predicted"/>
<dbReference type="Pfam" id="PF00400">
    <property type="entry name" value="WD40"/>
    <property type="match status" value="2"/>
</dbReference>
<dbReference type="Proteomes" id="UP000053664">
    <property type="component" value="Unassembled WGS sequence"/>
</dbReference>
<dbReference type="SUPFAM" id="SSF50978">
    <property type="entry name" value="WD40 repeat-like"/>
    <property type="match status" value="1"/>
</dbReference>
<feature type="repeat" description="WD" evidence="3">
    <location>
        <begin position="199"/>
        <end position="241"/>
    </location>
</feature>
<dbReference type="EMBL" id="KE361636">
    <property type="protein sequence ID" value="EPQ28041.1"/>
    <property type="molecule type" value="Genomic_DNA"/>
</dbReference>
<dbReference type="GeneID" id="19318473"/>
<reference evidence="5 6" key="1">
    <citation type="journal article" date="2013" name="Plant Cell">
        <title>The transition from a phytopathogenic smut ancestor to an anamorphic biocontrol agent deciphered by comparative whole-genome analysis.</title>
        <authorList>
            <person name="Lefebvre F."/>
            <person name="Joly D.L."/>
            <person name="Labbe C."/>
            <person name="Teichmann B."/>
            <person name="Linning R."/>
            <person name="Belzile F."/>
            <person name="Bakkeren G."/>
            <person name="Belanger R.R."/>
        </authorList>
    </citation>
    <scope>NUCLEOTIDE SEQUENCE [LARGE SCALE GENOMIC DNA]</scope>
    <source>
        <strain evidence="5 6">PF-1</strain>
    </source>
</reference>
<feature type="region of interest" description="Disordered" evidence="4">
    <location>
        <begin position="282"/>
        <end position="328"/>
    </location>
</feature>
<feature type="compositionally biased region" description="Acidic residues" evidence="4">
    <location>
        <begin position="293"/>
        <end position="322"/>
    </location>
</feature>
<dbReference type="InterPro" id="IPR019775">
    <property type="entry name" value="WD40_repeat_CS"/>
</dbReference>
<evidence type="ECO:0000256" key="4">
    <source>
        <dbReference type="SAM" id="MobiDB-lite"/>
    </source>
</evidence>
<dbReference type="Gene3D" id="2.130.10.10">
    <property type="entry name" value="YVTN repeat-like/Quinoprotein amine dehydrogenase"/>
    <property type="match status" value="1"/>
</dbReference>
<keyword evidence="1 3" id="KW-0853">WD repeat</keyword>
<dbReference type="PANTHER" id="PTHR44019">
    <property type="entry name" value="WD REPEAT-CONTAINING PROTEIN 55"/>
    <property type="match status" value="1"/>
</dbReference>
<keyword evidence="2" id="KW-0677">Repeat</keyword>
<dbReference type="PANTHER" id="PTHR44019:SF8">
    <property type="entry name" value="POC1 CENTRIOLAR PROTEIN HOMOLOG"/>
    <property type="match status" value="1"/>
</dbReference>
<protein>
    <submittedName>
        <fullName evidence="5">Uncharacterized protein</fullName>
    </submittedName>
</protein>
<feature type="repeat" description="WD" evidence="3">
    <location>
        <begin position="242"/>
        <end position="273"/>
    </location>
</feature>
<dbReference type="PROSITE" id="PS00678">
    <property type="entry name" value="WD_REPEATS_1"/>
    <property type="match status" value="1"/>
</dbReference>
<evidence type="ECO:0000256" key="2">
    <source>
        <dbReference type="ARBA" id="ARBA00022737"/>
    </source>
</evidence>
<dbReference type="InterPro" id="IPR050505">
    <property type="entry name" value="WDR55/POC1"/>
</dbReference>
<evidence type="ECO:0000313" key="6">
    <source>
        <dbReference type="Proteomes" id="UP000053664"/>
    </source>
</evidence>
<gene>
    <name evidence="5" type="ORF">PFL1_04368</name>
</gene>
<dbReference type="PROSITE" id="PS50082">
    <property type="entry name" value="WD_REPEATS_2"/>
    <property type="match status" value="2"/>
</dbReference>
<dbReference type="SMART" id="SM00320">
    <property type="entry name" value="WD40"/>
    <property type="match status" value="3"/>
</dbReference>
<dbReference type="InterPro" id="IPR015943">
    <property type="entry name" value="WD40/YVTN_repeat-like_dom_sf"/>
</dbReference>
<dbReference type="OrthoDB" id="1932312at2759"/>
<dbReference type="HOGENOM" id="CLU_029207_0_0_1"/>